<comment type="caution">
    <text evidence="1">The sequence shown here is derived from an EMBL/GenBank/DDBJ whole genome shotgun (WGS) entry which is preliminary data.</text>
</comment>
<dbReference type="Proteomes" id="UP000630097">
    <property type="component" value="Unassembled WGS sequence"/>
</dbReference>
<proteinExistence type="predicted"/>
<dbReference type="AlphaFoldDB" id="A0A8J3VAQ6"/>
<gene>
    <name evidence="1" type="ORF">Pka01_61360</name>
</gene>
<evidence type="ECO:0000313" key="2">
    <source>
        <dbReference type="Proteomes" id="UP000630097"/>
    </source>
</evidence>
<accession>A0A8J3VAQ6</accession>
<protein>
    <recommendedName>
        <fullName evidence="3">ABM domain-containing protein</fullName>
    </recommendedName>
</protein>
<name>A0A8J3VAQ6_9ACTN</name>
<dbReference type="SUPFAM" id="SSF54909">
    <property type="entry name" value="Dimeric alpha+beta barrel"/>
    <property type="match status" value="1"/>
</dbReference>
<dbReference type="InterPro" id="IPR011008">
    <property type="entry name" value="Dimeric_a/b-barrel"/>
</dbReference>
<evidence type="ECO:0008006" key="3">
    <source>
        <dbReference type="Google" id="ProtNLM"/>
    </source>
</evidence>
<sequence length="132" mass="14259">MIPPMAAGIEVPSLTDGVADRAAEGGSGVMHAVIGIWTVDPAWHDEQHRLLREEIIPLVRRQPGFLTGYWMHDPESGRSHTTAVFHDLESAGRFKALVESGTRQAARVGVVSAVLTTVDVVAHAEHPDSPPR</sequence>
<reference evidence="1 2" key="1">
    <citation type="submission" date="2021-01" db="EMBL/GenBank/DDBJ databases">
        <title>Whole genome shotgun sequence of Planotetraspora kaengkrachanensis NBRC 104272.</title>
        <authorList>
            <person name="Komaki H."/>
            <person name="Tamura T."/>
        </authorList>
    </citation>
    <scope>NUCLEOTIDE SEQUENCE [LARGE SCALE GENOMIC DNA]</scope>
    <source>
        <strain evidence="1 2">NBRC 104272</strain>
    </source>
</reference>
<dbReference type="EMBL" id="BONV01000035">
    <property type="protein sequence ID" value="GIG83009.1"/>
    <property type="molecule type" value="Genomic_DNA"/>
</dbReference>
<evidence type="ECO:0000313" key="1">
    <source>
        <dbReference type="EMBL" id="GIG83009.1"/>
    </source>
</evidence>
<organism evidence="1 2">
    <name type="scientific">Planotetraspora kaengkrachanensis</name>
    <dbReference type="NCBI Taxonomy" id="575193"/>
    <lineage>
        <taxon>Bacteria</taxon>
        <taxon>Bacillati</taxon>
        <taxon>Actinomycetota</taxon>
        <taxon>Actinomycetes</taxon>
        <taxon>Streptosporangiales</taxon>
        <taxon>Streptosporangiaceae</taxon>
        <taxon>Planotetraspora</taxon>
    </lineage>
</organism>
<keyword evidence="2" id="KW-1185">Reference proteome</keyword>